<keyword evidence="10 12" id="KW-0472">Membrane</keyword>
<dbReference type="Gene3D" id="3.30.565.10">
    <property type="entry name" value="Histidine kinase-like ATPase, C-terminal domain"/>
    <property type="match status" value="1"/>
</dbReference>
<dbReference type="InterPro" id="IPR004358">
    <property type="entry name" value="Sig_transdc_His_kin-like_C"/>
</dbReference>
<keyword evidence="8 12" id="KW-1133">Transmembrane helix</keyword>
<dbReference type="Proteomes" id="UP000253104">
    <property type="component" value="Chromosome mHSR5_A"/>
</dbReference>
<dbReference type="SMART" id="SM00388">
    <property type="entry name" value="HisKA"/>
    <property type="match status" value="1"/>
</dbReference>
<evidence type="ECO:0000259" key="14">
    <source>
        <dbReference type="PROSITE" id="PS50885"/>
    </source>
</evidence>
<dbReference type="InterPro" id="IPR036097">
    <property type="entry name" value="HisK_dim/P_sf"/>
</dbReference>
<evidence type="ECO:0000256" key="3">
    <source>
        <dbReference type="ARBA" id="ARBA00012438"/>
    </source>
</evidence>
<feature type="domain" description="HAMP" evidence="14">
    <location>
        <begin position="175"/>
        <end position="227"/>
    </location>
</feature>
<dbReference type="InterPro" id="IPR003594">
    <property type="entry name" value="HATPase_dom"/>
</dbReference>
<evidence type="ECO:0000256" key="8">
    <source>
        <dbReference type="ARBA" id="ARBA00022989"/>
    </source>
</evidence>
<evidence type="ECO:0000256" key="12">
    <source>
        <dbReference type="SAM" id="Phobius"/>
    </source>
</evidence>
<dbReference type="EMBL" id="CP024902">
    <property type="protein sequence ID" value="AXF20727.1"/>
    <property type="molecule type" value="Genomic_DNA"/>
</dbReference>
<evidence type="ECO:0000256" key="6">
    <source>
        <dbReference type="ARBA" id="ARBA00022692"/>
    </source>
</evidence>
<evidence type="ECO:0000256" key="5">
    <source>
        <dbReference type="ARBA" id="ARBA00022679"/>
    </source>
</evidence>
<evidence type="ECO:0000313" key="16">
    <source>
        <dbReference type="Proteomes" id="UP000253104"/>
    </source>
</evidence>
<accession>A0A2Z5MW92</accession>
<keyword evidence="7 15" id="KW-0418">Kinase</keyword>
<dbReference type="Gene3D" id="1.10.287.130">
    <property type="match status" value="1"/>
</dbReference>
<gene>
    <name evidence="15" type="ORF">CUJ89_09695</name>
</gene>
<organism evidence="15 16">
    <name type="scientific">Burkholderia pyrrocinia</name>
    <name type="common">Pseudomonas pyrrocinia</name>
    <dbReference type="NCBI Taxonomy" id="60550"/>
    <lineage>
        <taxon>Bacteria</taxon>
        <taxon>Pseudomonadati</taxon>
        <taxon>Pseudomonadota</taxon>
        <taxon>Betaproteobacteria</taxon>
        <taxon>Burkholderiales</taxon>
        <taxon>Burkholderiaceae</taxon>
        <taxon>Burkholderia</taxon>
        <taxon>Burkholderia cepacia complex</taxon>
    </lineage>
</organism>
<comment type="catalytic activity">
    <reaction evidence="1">
        <text>ATP + protein L-histidine = ADP + protein N-phospho-L-histidine.</text>
        <dbReference type="EC" id="2.7.13.3"/>
    </reaction>
</comment>
<dbReference type="PANTHER" id="PTHR45436:SF15">
    <property type="entry name" value="SENSOR HISTIDINE KINASE CUSS"/>
    <property type="match status" value="1"/>
</dbReference>
<dbReference type="InterPro" id="IPR003660">
    <property type="entry name" value="HAMP_dom"/>
</dbReference>
<evidence type="ECO:0000256" key="4">
    <source>
        <dbReference type="ARBA" id="ARBA00022553"/>
    </source>
</evidence>
<comment type="subcellular location">
    <subcellularLocation>
        <location evidence="2">Membrane</location>
        <topology evidence="2">Multi-pass membrane protein</topology>
    </subcellularLocation>
</comment>
<dbReference type="OrthoDB" id="8554694at2"/>
<evidence type="ECO:0000259" key="13">
    <source>
        <dbReference type="PROSITE" id="PS50109"/>
    </source>
</evidence>
<dbReference type="PRINTS" id="PR00344">
    <property type="entry name" value="BCTRLSENSOR"/>
</dbReference>
<keyword evidence="4" id="KW-0597">Phosphoprotein</keyword>
<dbReference type="SMART" id="SM00387">
    <property type="entry name" value="HATPase_c"/>
    <property type="match status" value="1"/>
</dbReference>
<dbReference type="SUPFAM" id="SSF55874">
    <property type="entry name" value="ATPase domain of HSP90 chaperone/DNA topoisomerase II/histidine kinase"/>
    <property type="match status" value="1"/>
</dbReference>
<protein>
    <recommendedName>
        <fullName evidence="3">histidine kinase</fullName>
        <ecNumber evidence="3">2.7.13.3</ecNumber>
    </recommendedName>
</protein>
<evidence type="ECO:0000256" key="7">
    <source>
        <dbReference type="ARBA" id="ARBA00022777"/>
    </source>
</evidence>
<name>A0A2Z5MW92_BURPY</name>
<dbReference type="SUPFAM" id="SSF47384">
    <property type="entry name" value="Homodimeric domain of signal transducing histidine kinase"/>
    <property type="match status" value="1"/>
</dbReference>
<dbReference type="GO" id="GO:0005886">
    <property type="term" value="C:plasma membrane"/>
    <property type="evidence" value="ECO:0007669"/>
    <property type="project" value="TreeGrafter"/>
</dbReference>
<feature type="region of interest" description="Disordered" evidence="11">
    <location>
        <begin position="448"/>
        <end position="474"/>
    </location>
</feature>
<evidence type="ECO:0000256" key="2">
    <source>
        <dbReference type="ARBA" id="ARBA00004141"/>
    </source>
</evidence>
<dbReference type="EC" id="2.7.13.3" evidence="3"/>
<reference evidence="15 16" key="1">
    <citation type="journal article" date="2018" name="ISME J.">
        <title>Involvement of Burkholderiaceae and sulfurous volatiles in disease-suppressive soils.</title>
        <authorList>
            <person name="Carrion V.J."/>
            <person name="Cordovez V."/>
            <person name="Tyc O."/>
            <person name="Etalo D.W."/>
            <person name="de Bruijn I."/>
            <person name="de Jager V.C."/>
            <person name="Medema M.H."/>
            <person name="Eberl L."/>
            <person name="Raaijmakers J.M."/>
        </authorList>
    </citation>
    <scope>NUCLEOTIDE SEQUENCE [LARGE SCALE GENOMIC DNA]</scope>
    <source>
        <strain evidence="16">mHSR5</strain>
    </source>
</reference>
<dbReference type="InterPro" id="IPR005467">
    <property type="entry name" value="His_kinase_dom"/>
</dbReference>
<keyword evidence="5" id="KW-0808">Transferase</keyword>
<dbReference type="GO" id="GO:0000155">
    <property type="term" value="F:phosphorelay sensor kinase activity"/>
    <property type="evidence" value="ECO:0007669"/>
    <property type="project" value="InterPro"/>
</dbReference>
<feature type="compositionally biased region" description="Basic and acidic residues" evidence="11">
    <location>
        <begin position="458"/>
        <end position="474"/>
    </location>
</feature>
<dbReference type="RefSeq" id="WP_114177139.1">
    <property type="nucleotide sequence ID" value="NZ_CP024902.1"/>
</dbReference>
<dbReference type="InterPro" id="IPR036890">
    <property type="entry name" value="HATPase_C_sf"/>
</dbReference>
<dbReference type="PROSITE" id="PS50109">
    <property type="entry name" value="HIS_KIN"/>
    <property type="match status" value="1"/>
</dbReference>
<dbReference type="PROSITE" id="PS50885">
    <property type="entry name" value="HAMP"/>
    <property type="match status" value="1"/>
</dbReference>
<dbReference type="Pfam" id="PF02518">
    <property type="entry name" value="HATPase_c"/>
    <property type="match status" value="1"/>
</dbReference>
<dbReference type="Pfam" id="PF00512">
    <property type="entry name" value="HisKA"/>
    <property type="match status" value="1"/>
</dbReference>
<keyword evidence="9" id="KW-0902">Two-component regulatory system</keyword>
<dbReference type="CDD" id="cd00082">
    <property type="entry name" value="HisKA"/>
    <property type="match status" value="1"/>
</dbReference>
<proteinExistence type="predicted"/>
<evidence type="ECO:0000256" key="1">
    <source>
        <dbReference type="ARBA" id="ARBA00000085"/>
    </source>
</evidence>
<sequence>MDGFKKHLSESIGFRLSVALSAAILVVATAAAAFAFSSAFDEAHELQDDVLLQVATLLDRQRASSPRAAGAGPARESDELSRVIVQPLGGNPQPSADGAPRLALPSTLADGLHTLDAGGNAYRVMVHTFTNGERIAVAQEAGVRDDVARESAWRTALPLLILVPILLLLVADLVRKLFRPVAALSAGIDARDEHDLRPVPADHVPVEVRPFVVAINRMLERVAQSVDAQRRFVADAAHELRSPLTAMSLQAERLADTDLPDDARARLAALRGGLERSRHLIGQLLALARAQSAPAAPPGAVSVHAIYRRVLEDLMPLADAKTIDIGVEDGPDSRVPVDALELASLIMNLVDNAIRYTPPGGRVDLSTQRTDTHACVTIADTGPGIAPHERERVFDPFYRVPGNEQIGSGLGLSIVKILADRMGAGITLAYADERESRGLRVSVRIPLARPPGAVQPDSRADAQTEDARRDGRRV</sequence>
<dbReference type="InterPro" id="IPR003661">
    <property type="entry name" value="HisK_dim/P_dom"/>
</dbReference>
<dbReference type="InterPro" id="IPR050428">
    <property type="entry name" value="TCS_sensor_his_kinase"/>
</dbReference>
<dbReference type="AlphaFoldDB" id="A0A2Z5MW92"/>
<evidence type="ECO:0000256" key="9">
    <source>
        <dbReference type="ARBA" id="ARBA00023012"/>
    </source>
</evidence>
<evidence type="ECO:0000256" key="11">
    <source>
        <dbReference type="SAM" id="MobiDB-lite"/>
    </source>
</evidence>
<feature type="transmembrane region" description="Helical" evidence="12">
    <location>
        <begin position="12"/>
        <end position="36"/>
    </location>
</feature>
<evidence type="ECO:0000256" key="10">
    <source>
        <dbReference type="ARBA" id="ARBA00023136"/>
    </source>
</evidence>
<feature type="domain" description="Histidine kinase" evidence="13">
    <location>
        <begin position="235"/>
        <end position="449"/>
    </location>
</feature>
<evidence type="ECO:0000313" key="15">
    <source>
        <dbReference type="EMBL" id="AXF20727.1"/>
    </source>
</evidence>
<keyword evidence="6 12" id="KW-0812">Transmembrane</keyword>
<dbReference type="CDD" id="cd00075">
    <property type="entry name" value="HATPase"/>
    <property type="match status" value="1"/>
</dbReference>
<dbReference type="PANTHER" id="PTHR45436">
    <property type="entry name" value="SENSOR HISTIDINE KINASE YKOH"/>
    <property type="match status" value="1"/>
</dbReference>